<evidence type="ECO:0000256" key="1">
    <source>
        <dbReference type="ARBA" id="ARBA00004370"/>
    </source>
</evidence>
<feature type="transmembrane region" description="Helical" evidence="6">
    <location>
        <begin position="113"/>
        <end position="129"/>
    </location>
</feature>
<dbReference type="GO" id="GO:0005789">
    <property type="term" value="C:endoplasmic reticulum membrane"/>
    <property type="evidence" value="ECO:0007669"/>
    <property type="project" value="TreeGrafter"/>
</dbReference>
<dbReference type="EMBL" id="QNGE01003925">
    <property type="protein sequence ID" value="KAA3673434.1"/>
    <property type="molecule type" value="Genomic_DNA"/>
</dbReference>
<dbReference type="InterPro" id="IPR043130">
    <property type="entry name" value="CDP-OH_PTrfase_TM_dom"/>
</dbReference>
<proteinExistence type="inferred from homology"/>
<dbReference type="InterPro" id="IPR014472">
    <property type="entry name" value="CHOPT"/>
</dbReference>
<comment type="caution">
    <text evidence="8">The sequence shown here is derived from an EMBL/GenBank/DDBJ whole genome shotgun (WGS) entry which is preliminary data.</text>
</comment>
<keyword evidence="9" id="KW-1185">Reference proteome</keyword>
<evidence type="ECO:0000256" key="6">
    <source>
        <dbReference type="SAM" id="Phobius"/>
    </source>
</evidence>
<dbReference type="Gene3D" id="1.20.120.1760">
    <property type="match status" value="1"/>
</dbReference>
<comment type="subcellular location">
    <subcellularLocation>
        <location evidence="1">Membrane</location>
    </subcellularLocation>
</comment>
<dbReference type="PIRSF" id="PIRSF015665">
    <property type="entry name" value="CHOPT"/>
    <property type="match status" value="1"/>
</dbReference>
<reference evidence="8 9" key="1">
    <citation type="journal article" date="2019" name="Gigascience">
        <title>Whole-genome sequence of the oriental lung fluke Paragonimus westermani.</title>
        <authorList>
            <person name="Oey H."/>
            <person name="Zakrzewski M."/>
            <person name="Narain K."/>
            <person name="Devi K.R."/>
            <person name="Agatsuma T."/>
            <person name="Nawaratna S."/>
            <person name="Gobert G.N."/>
            <person name="Jones M.K."/>
            <person name="Ragan M.A."/>
            <person name="McManus D.P."/>
            <person name="Krause L."/>
        </authorList>
    </citation>
    <scope>NUCLEOTIDE SEQUENCE [LARGE SCALE GENOMIC DNA]</scope>
    <source>
        <strain evidence="8 9">IND2009</strain>
    </source>
</reference>
<keyword evidence="7" id="KW-0732">Signal</keyword>
<keyword evidence="6" id="KW-1133">Transmembrane helix</keyword>
<feature type="transmembrane region" description="Helical" evidence="6">
    <location>
        <begin position="316"/>
        <end position="335"/>
    </location>
</feature>
<feature type="transmembrane region" description="Helical" evidence="6">
    <location>
        <begin position="285"/>
        <end position="304"/>
    </location>
</feature>
<evidence type="ECO:0000256" key="7">
    <source>
        <dbReference type="SAM" id="SignalP"/>
    </source>
</evidence>
<sequence length="413" mass="47196">MAMTGRLFGVLTLFLPSLITMLTEQMGRNLITYKYSSRDTSPLANAVMHPFWNWVTQVGDLFRSCSFSILKKFYPRWVAPNLLTFLGFLLTVTHFILLSFLNPHFDSPNNVPRWIWLLVAVLVFTAHTLDGTDGKQARRTQSSSALGELFDHGCDSWVVLFIPAVIYSICGNGSSPMRLLVLQWLIIWTFYTSHWEKYITGVLFLPWTFDFGQLSVTFICILTYFYGPGLFVQPVIFGLTSVTLFEFTLLASFVFMQIPITIHNIQVDCPSGKCWHRGMGYIEALRPLVPMLTLMTFSIVWAIFSPTDMVNRRPRLFLYCLVTVASNVCCELILAQMSKSRAPVHNWLVLLYSLVVCGMCLNRHTLWIARMELTCLVLLSCYVTLRHLIYAVNLVSEIANTLDVPVFRVKMVN</sequence>
<accession>A0A5J4NCW8</accession>
<evidence type="ECO:0000256" key="3">
    <source>
        <dbReference type="ARBA" id="ARBA00022679"/>
    </source>
</evidence>
<dbReference type="AlphaFoldDB" id="A0A5J4NCW8"/>
<organism evidence="8 9">
    <name type="scientific">Paragonimus westermani</name>
    <dbReference type="NCBI Taxonomy" id="34504"/>
    <lineage>
        <taxon>Eukaryota</taxon>
        <taxon>Metazoa</taxon>
        <taxon>Spiralia</taxon>
        <taxon>Lophotrochozoa</taxon>
        <taxon>Platyhelminthes</taxon>
        <taxon>Trematoda</taxon>
        <taxon>Digenea</taxon>
        <taxon>Plagiorchiida</taxon>
        <taxon>Troglotremata</taxon>
        <taxon>Troglotrematidae</taxon>
        <taxon>Paragonimus</taxon>
    </lineage>
</organism>
<feature type="chain" id="PRO_5023895161" evidence="7">
    <location>
        <begin position="24"/>
        <end position="413"/>
    </location>
</feature>
<dbReference type="PANTHER" id="PTHR10414:SF71">
    <property type="entry name" value="FI05338P"/>
    <property type="match status" value="1"/>
</dbReference>
<keyword evidence="3 5" id="KW-0808">Transferase</keyword>
<name>A0A5J4NCW8_9TREM</name>
<evidence type="ECO:0000256" key="5">
    <source>
        <dbReference type="RuleBase" id="RU003750"/>
    </source>
</evidence>
<dbReference type="GO" id="GO:0004307">
    <property type="term" value="F:ethanolaminephosphotransferase activity"/>
    <property type="evidence" value="ECO:0007669"/>
    <property type="project" value="TreeGrafter"/>
</dbReference>
<dbReference type="InterPro" id="IPR048254">
    <property type="entry name" value="CDP_ALCOHOL_P_TRANSF_CS"/>
</dbReference>
<evidence type="ECO:0000256" key="4">
    <source>
        <dbReference type="ARBA" id="ARBA00023136"/>
    </source>
</evidence>
<protein>
    <submittedName>
        <fullName evidence="8">Ethanolaminephosphotransferase</fullName>
    </submittedName>
</protein>
<evidence type="ECO:0000313" key="8">
    <source>
        <dbReference type="EMBL" id="KAA3673434.1"/>
    </source>
</evidence>
<keyword evidence="6" id="KW-0812">Transmembrane</keyword>
<feature type="signal peptide" evidence="7">
    <location>
        <begin position="1"/>
        <end position="23"/>
    </location>
</feature>
<feature type="transmembrane region" description="Helical" evidence="6">
    <location>
        <begin position="149"/>
        <end position="169"/>
    </location>
</feature>
<dbReference type="PROSITE" id="PS00379">
    <property type="entry name" value="CDP_ALCOHOL_P_TRANSF"/>
    <property type="match status" value="1"/>
</dbReference>
<dbReference type="GO" id="GO:0006646">
    <property type="term" value="P:phosphatidylethanolamine biosynthetic process"/>
    <property type="evidence" value="ECO:0007669"/>
    <property type="project" value="TreeGrafter"/>
</dbReference>
<dbReference type="PANTHER" id="PTHR10414">
    <property type="entry name" value="ETHANOLAMINEPHOSPHOTRANSFERASE"/>
    <property type="match status" value="1"/>
</dbReference>
<dbReference type="GO" id="GO:0005794">
    <property type="term" value="C:Golgi apparatus"/>
    <property type="evidence" value="ECO:0007669"/>
    <property type="project" value="TreeGrafter"/>
</dbReference>
<feature type="transmembrane region" description="Helical" evidence="6">
    <location>
        <begin position="231"/>
        <end position="256"/>
    </location>
</feature>
<evidence type="ECO:0000313" key="9">
    <source>
        <dbReference type="Proteomes" id="UP000324629"/>
    </source>
</evidence>
<keyword evidence="4 6" id="KW-0472">Membrane</keyword>
<feature type="transmembrane region" description="Helical" evidence="6">
    <location>
        <begin position="82"/>
        <end position="101"/>
    </location>
</feature>
<dbReference type="InterPro" id="IPR000462">
    <property type="entry name" value="CDP-OH_P_trans"/>
</dbReference>
<dbReference type="Proteomes" id="UP000324629">
    <property type="component" value="Unassembled WGS sequence"/>
</dbReference>
<gene>
    <name evidence="8" type="ORF">DEA37_0009781</name>
</gene>
<dbReference type="Pfam" id="PF01066">
    <property type="entry name" value="CDP-OH_P_transf"/>
    <property type="match status" value="1"/>
</dbReference>
<feature type="transmembrane region" description="Helical" evidence="6">
    <location>
        <begin position="347"/>
        <end position="369"/>
    </location>
</feature>
<evidence type="ECO:0000256" key="2">
    <source>
        <dbReference type="ARBA" id="ARBA00010441"/>
    </source>
</evidence>
<comment type="similarity">
    <text evidence="2 5">Belongs to the CDP-alcohol phosphatidyltransferase class-I family.</text>
</comment>